<evidence type="ECO:0000256" key="7">
    <source>
        <dbReference type="SAM" id="Phobius"/>
    </source>
</evidence>
<dbReference type="GO" id="GO:0005506">
    <property type="term" value="F:iron ion binding"/>
    <property type="evidence" value="ECO:0007669"/>
    <property type="project" value="InterPro"/>
</dbReference>
<feature type="domain" description="Fatty acid hydroxylase" evidence="8">
    <location>
        <begin position="111"/>
        <end position="237"/>
    </location>
</feature>
<evidence type="ECO:0000313" key="10">
    <source>
        <dbReference type="Proteomes" id="UP001515480"/>
    </source>
</evidence>
<keyword evidence="6 7" id="KW-0472">Membrane</keyword>
<accession>A0AB34JR04</accession>
<dbReference type="PANTHER" id="PTHR21624:SF1">
    <property type="entry name" value="ALKYLGLYCEROL MONOOXYGENASE"/>
    <property type="match status" value="1"/>
</dbReference>
<keyword evidence="5" id="KW-0443">Lipid metabolism</keyword>
<dbReference type="PANTHER" id="PTHR21624">
    <property type="entry name" value="STEROL DESATURASE-RELATED PROTEIN"/>
    <property type="match status" value="1"/>
</dbReference>
<dbReference type="Pfam" id="PF04116">
    <property type="entry name" value="FA_hydroxylase"/>
    <property type="match status" value="1"/>
</dbReference>
<name>A0AB34JR04_PRYPA</name>
<dbReference type="EMBL" id="JBGBPQ010000006">
    <property type="protein sequence ID" value="KAL1523207.1"/>
    <property type="molecule type" value="Genomic_DNA"/>
</dbReference>
<feature type="transmembrane region" description="Helical" evidence="7">
    <location>
        <begin position="62"/>
        <end position="84"/>
    </location>
</feature>
<keyword evidence="3 7" id="KW-1133">Transmembrane helix</keyword>
<evidence type="ECO:0000313" key="9">
    <source>
        <dbReference type="EMBL" id="KAL1523207.1"/>
    </source>
</evidence>
<feature type="transmembrane region" description="Helical" evidence="7">
    <location>
        <begin position="365"/>
        <end position="382"/>
    </location>
</feature>
<evidence type="ECO:0000256" key="3">
    <source>
        <dbReference type="ARBA" id="ARBA00022989"/>
    </source>
</evidence>
<gene>
    <name evidence="9" type="ORF">AB1Y20_018159</name>
</gene>
<evidence type="ECO:0000256" key="6">
    <source>
        <dbReference type="ARBA" id="ARBA00023136"/>
    </source>
</evidence>
<dbReference type="GO" id="GO:0006643">
    <property type="term" value="P:membrane lipid metabolic process"/>
    <property type="evidence" value="ECO:0007669"/>
    <property type="project" value="TreeGrafter"/>
</dbReference>
<dbReference type="InterPro" id="IPR051689">
    <property type="entry name" value="Sterol_desaturase/TMEM195"/>
</dbReference>
<proteinExistence type="predicted"/>
<dbReference type="InterPro" id="IPR006694">
    <property type="entry name" value="Fatty_acid_hydroxylase"/>
</dbReference>
<feature type="transmembrane region" description="Helical" evidence="7">
    <location>
        <begin position="32"/>
        <end position="50"/>
    </location>
</feature>
<reference evidence="9 10" key="1">
    <citation type="journal article" date="2024" name="Science">
        <title>Giant polyketide synthase enzymes in the biosynthesis of giant marine polyether toxins.</title>
        <authorList>
            <person name="Fallon T.R."/>
            <person name="Shende V.V."/>
            <person name="Wierzbicki I.H."/>
            <person name="Pendleton A.L."/>
            <person name="Watervoot N.F."/>
            <person name="Auber R.P."/>
            <person name="Gonzalez D.J."/>
            <person name="Wisecaver J.H."/>
            <person name="Moore B.S."/>
        </authorList>
    </citation>
    <scope>NUCLEOTIDE SEQUENCE [LARGE SCALE GENOMIC DNA]</scope>
    <source>
        <strain evidence="9 10">12B1</strain>
    </source>
</reference>
<dbReference type="AlphaFoldDB" id="A0AB34JR04"/>
<evidence type="ECO:0000259" key="8">
    <source>
        <dbReference type="Pfam" id="PF04116"/>
    </source>
</evidence>
<dbReference type="GO" id="GO:0016020">
    <property type="term" value="C:membrane"/>
    <property type="evidence" value="ECO:0007669"/>
    <property type="project" value="GOC"/>
</dbReference>
<keyword evidence="10" id="KW-1185">Reference proteome</keyword>
<feature type="transmembrane region" description="Helical" evidence="7">
    <location>
        <begin position="334"/>
        <end position="353"/>
    </location>
</feature>
<comment type="caution">
    <text evidence="9">The sequence shown here is derived from an EMBL/GenBank/DDBJ whole genome shotgun (WGS) entry which is preliminary data.</text>
</comment>
<evidence type="ECO:0000256" key="4">
    <source>
        <dbReference type="ARBA" id="ARBA00023002"/>
    </source>
</evidence>
<organism evidence="9 10">
    <name type="scientific">Prymnesium parvum</name>
    <name type="common">Toxic golden alga</name>
    <dbReference type="NCBI Taxonomy" id="97485"/>
    <lineage>
        <taxon>Eukaryota</taxon>
        <taxon>Haptista</taxon>
        <taxon>Haptophyta</taxon>
        <taxon>Prymnesiophyceae</taxon>
        <taxon>Prymnesiales</taxon>
        <taxon>Prymnesiaceae</taxon>
        <taxon>Prymnesium</taxon>
    </lineage>
</organism>
<sequence>MLGDVLFLFYAVHPRDHQWQHAADVPPFVTRAIPWFVVLALAELAASVALRSRERTFHLRESLCSLSVGLVSELFGLLAAPLALAMYTAVFDRYRLFTVPHDSAGWWVPSALAVDFGYYCFHRLSHELHLGWVGHSVHHSGECYNLLTALRQGSLSMVFSPFIYLPLAVLGLSPAMYITHKALNLLYQFWIHTELCGSLGPLEYLLNTASHHRMHHRPGGNCNYAGVLIVWDRMFGTFRPEMQQQDHYGLGKPLGTFDPLYANVDHIARLPRARPGVLGWAEALGRRRLPHKWAFEPLALFAPLPAGRSTWKLPVAPRRAKYLGARPAGVVESAYLLLNALASVLGYFGLLELIKRKGGFAPEAVGLGAFLLVSFCIAGKLADGDDYAARFAETLRTAFLAPALFAILPSSSLSFGARLWCSVLPFLFWRVTLRTLPKTLNAETPLKGSDNKVQ</sequence>
<feature type="transmembrane region" description="Helical" evidence="7">
    <location>
        <begin position="402"/>
        <end position="429"/>
    </location>
</feature>
<dbReference type="GO" id="GO:0008610">
    <property type="term" value="P:lipid biosynthetic process"/>
    <property type="evidence" value="ECO:0007669"/>
    <property type="project" value="InterPro"/>
</dbReference>
<feature type="transmembrane region" description="Helical" evidence="7">
    <location>
        <begin position="158"/>
        <end position="178"/>
    </location>
</feature>
<evidence type="ECO:0000256" key="5">
    <source>
        <dbReference type="ARBA" id="ARBA00023098"/>
    </source>
</evidence>
<protein>
    <recommendedName>
        <fullName evidence="8">Fatty acid hydroxylase domain-containing protein</fullName>
    </recommendedName>
</protein>
<dbReference type="Proteomes" id="UP001515480">
    <property type="component" value="Unassembled WGS sequence"/>
</dbReference>
<dbReference type="GO" id="GO:0050479">
    <property type="term" value="F:glyceryl-ether monooxygenase activity"/>
    <property type="evidence" value="ECO:0007669"/>
    <property type="project" value="TreeGrafter"/>
</dbReference>
<keyword evidence="2 7" id="KW-0812">Transmembrane</keyword>
<evidence type="ECO:0000256" key="2">
    <source>
        <dbReference type="ARBA" id="ARBA00022692"/>
    </source>
</evidence>
<evidence type="ECO:0000256" key="1">
    <source>
        <dbReference type="ARBA" id="ARBA00004127"/>
    </source>
</evidence>
<dbReference type="GO" id="GO:0005783">
    <property type="term" value="C:endoplasmic reticulum"/>
    <property type="evidence" value="ECO:0007669"/>
    <property type="project" value="TreeGrafter"/>
</dbReference>
<comment type="subcellular location">
    <subcellularLocation>
        <location evidence="1">Endomembrane system</location>
        <topology evidence="1">Multi-pass membrane protein</topology>
    </subcellularLocation>
</comment>
<keyword evidence="4" id="KW-0560">Oxidoreductase</keyword>